<dbReference type="EMBL" id="JADWND010000015">
    <property type="protein sequence ID" value="MBJ8383476.1"/>
    <property type="molecule type" value="Genomic_DNA"/>
</dbReference>
<gene>
    <name evidence="2" type="ORF">I6M88_21230</name>
</gene>
<evidence type="ECO:0000313" key="3">
    <source>
        <dbReference type="Proteomes" id="UP000746649"/>
    </source>
</evidence>
<dbReference type="InterPro" id="IPR057238">
    <property type="entry name" value="DUF7916"/>
</dbReference>
<organism evidence="2 3">
    <name type="scientific">Citrobacter sedlakii</name>
    <dbReference type="NCBI Taxonomy" id="67826"/>
    <lineage>
        <taxon>Bacteria</taxon>
        <taxon>Pseudomonadati</taxon>
        <taxon>Pseudomonadota</taxon>
        <taxon>Gammaproteobacteria</taxon>
        <taxon>Enterobacterales</taxon>
        <taxon>Enterobacteriaceae</taxon>
        <taxon>Citrobacter</taxon>
        <taxon>Citrobacter freundii complex</taxon>
    </lineage>
</organism>
<feature type="domain" description="DUF7916" evidence="1">
    <location>
        <begin position="6"/>
        <end position="287"/>
    </location>
</feature>
<proteinExistence type="predicted"/>
<accession>A0ABS0ZXF0</accession>
<keyword evidence="3" id="KW-1185">Reference proteome</keyword>
<dbReference type="Pfam" id="PF25509">
    <property type="entry name" value="DUF7916"/>
    <property type="match status" value="1"/>
</dbReference>
<dbReference type="RefSeq" id="WP_084589032.1">
    <property type="nucleotide sequence ID" value="NZ_CABLBY010000013.1"/>
</dbReference>
<protein>
    <recommendedName>
        <fullName evidence="1">DUF7916 domain-containing protein</fullName>
    </recommendedName>
</protein>
<name>A0ABS0ZXF0_9ENTR</name>
<dbReference type="Proteomes" id="UP000746649">
    <property type="component" value="Unassembled WGS sequence"/>
</dbReference>
<sequence>MMKRILNCRASDFSLPVMGDELREAIMVSEGRVIMAEIAVQSPPLFAEVTNAELISAFGADLLLLKGVNCLQPELNGGDGRFGNDPVTQVKRLTGRLTGVSFEISGEGDASTPNAFSPAHFHAMAHADFFCLTGYDKPGVTPERLRQAISQLRAQTDKLILVAKFLTTGLGQPEEYASYIRAGAHGVIFPAPAGCRGASEVRVAEIVQAVHDCGGLAVTTLSSSQEGADCATVREIGLASKRCGSDMHNFGDAGVAGMADPQALNALSIAIRGRRHTWVRMAASLSR</sequence>
<evidence type="ECO:0000313" key="2">
    <source>
        <dbReference type="EMBL" id="MBJ8383476.1"/>
    </source>
</evidence>
<evidence type="ECO:0000259" key="1">
    <source>
        <dbReference type="Pfam" id="PF25509"/>
    </source>
</evidence>
<comment type="caution">
    <text evidence="2">The sequence shown here is derived from an EMBL/GenBank/DDBJ whole genome shotgun (WGS) entry which is preliminary data.</text>
</comment>
<dbReference type="GeneID" id="84238556"/>
<reference evidence="2 3" key="1">
    <citation type="submission" date="2020-11" db="EMBL/GenBank/DDBJ databases">
        <title>Enhanced detection system for hospital associated transmission using whole genome sequencing surveillance.</title>
        <authorList>
            <person name="Harrison L.H."/>
            <person name="Van Tyne D."/>
            <person name="Marsh J.W."/>
            <person name="Griffith M.P."/>
            <person name="Snyder D.J."/>
            <person name="Cooper V.S."/>
            <person name="Mustapha M."/>
        </authorList>
    </citation>
    <scope>NUCLEOTIDE SEQUENCE [LARGE SCALE GENOMIC DNA]</scope>
    <source>
        <strain evidence="2 3">CB00117</strain>
    </source>
</reference>